<dbReference type="InParanoid" id="A0A409VZ07"/>
<evidence type="ECO:0000256" key="8">
    <source>
        <dbReference type="SAM" id="Phobius"/>
    </source>
</evidence>
<dbReference type="GO" id="GO:0016020">
    <property type="term" value="C:membrane"/>
    <property type="evidence" value="ECO:0007669"/>
    <property type="project" value="UniProtKB-SubCell"/>
</dbReference>
<sequence>MPVQRWPYWPLAFLLFSLFHTLLPFVNAYEVPIVDTDYSRQICSGMWGGPSAYINVSFDSMSQGNLAMVIYEWADVKYLGKETISDVDDAPPQKTYVCTTSAVSDGYCTRDQLGRFILDLPTGKSINDTSFWAARVEFPPTGTRTSGFWNDPAGLPTPPPSNYTSPWRRSPEGPRLTARQATRVPADQLLEYSTPIHYPVTKTGFYCVAAVPMSTQAETDTPSHPPYKGSVLFKDTFDGQLPATDYPKVNFYFVMFLIYAIFGAFWGWLCYRHMNELLPIQAWSDFWLSKCLPTGVGDSLDVKSWLTNTLSAYYRYLNAHGKSTASTVFLIVVAILDAGRNSMSFFMLLVVSLGLSVVRESLGRTMLKCQGLAIAHFVFGILYAIGIVELELESTSALMLLLFIIPLAFTLSAFLLWIMYSLNATIAHLRAKKQRYKLKMFERLYYILLFTVVIIAIFFVVSSMSFSGRRAEDYAAKTWRYRWWLLDGWLALLYLTGFVLIALLWRPIAFSTLAMSDEIAQDEEDAEDYDLEAIQSRSRARDEDDDDDAATLVAGRRGNPHAPITAEDVVFEIGDEDEDDEDSAKKRKVERLSGENNRGNEGEREGLMH</sequence>
<dbReference type="Pfam" id="PF06814">
    <property type="entry name" value="GOST_TM"/>
    <property type="match status" value="1"/>
</dbReference>
<dbReference type="GO" id="GO:0005794">
    <property type="term" value="C:Golgi apparatus"/>
    <property type="evidence" value="ECO:0007669"/>
    <property type="project" value="TreeGrafter"/>
</dbReference>
<organism evidence="12 13">
    <name type="scientific">Gymnopilus dilepis</name>
    <dbReference type="NCBI Taxonomy" id="231916"/>
    <lineage>
        <taxon>Eukaryota</taxon>
        <taxon>Fungi</taxon>
        <taxon>Dikarya</taxon>
        <taxon>Basidiomycota</taxon>
        <taxon>Agaricomycotina</taxon>
        <taxon>Agaricomycetes</taxon>
        <taxon>Agaricomycetidae</taxon>
        <taxon>Agaricales</taxon>
        <taxon>Agaricineae</taxon>
        <taxon>Hymenogastraceae</taxon>
        <taxon>Gymnopilus</taxon>
    </lineage>
</organism>
<name>A0A409VZ07_9AGAR</name>
<keyword evidence="4 9" id="KW-0732">Signal</keyword>
<accession>A0A409VZ07</accession>
<evidence type="ECO:0000256" key="2">
    <source>
        <dbReference type="ARBA" id="ARBA00007883"/>
    </source>
</evidence>
<dbReference type="STRING" id="231916.A0A409VZ07"/>
<keyword evidence="13" id="KW-1185">Reference proteome</keyword>
<evidence type="ECO:0000256" key="3">
    <source>
        <dbReference type="ARBA" id="ARBA00022692"/>
    </source>
</evidence>
<evidence type="ECO:0000256" key="6">
    <source>
        <dbReference type="ARBA" id="ARBA00023136"/>
    </source>
</evidence>
<dbReference type="Proteomes" id="UP000284706">
    <property type="component" value="Unassembled WGS sequence"/>
</dbReference>
<dbReference type="AlphaFoldDB" id="A0A409VZ07"/>
<dbReference type="GO" id="GO:0042147">
    <property type="term" value="P:retrograde transport, endosome to Golgi"/>
    <property type="evidence" value="ECO:0007669"/>
    <property type="project" value="TreeGrafter"/>
</dbReference>
<dbReference type="OrthoDB" id="19932at2759"/>
<feature type="transmembrane region" description="Helical" evidence="8">
    <location>
        <begin position="400"/>
        <end position="423"/>
    </location>
</feature>
<feature type="signal peptide" evidence="9">
    <location>
        <begin position="1"/>
        <end position="28"/>
    </location>
</feature>
<evidence type="ECO:0000313" key="12">
    <source>
        <dbReference type="EMBL" id="PPQ71463.1"/>
    </source>
</evidence>
<dbReference type="FunCoup" id="A0A409VZ07">
    <property type="interactions" value="356"/>
</dbReference>
<evidence type="ECO:0000256" key="1">
    <source>
        <dbReference type="ARBA" id="ARBA00004141"/>
    </source>
</evidence>
<feature type="compositionally biased region" description="Acidic residues" evidence="7">
    <location>
        <begin position="569"/>
        <end position="582"/>
    </location>
</feature>
<dbReference type="InterPro" id="IPR053938">
    <property type="entry name" value="PTM1-like_N"/>
</dbReference>
<dbReference type="Pfam" id="PF21902">
    <property type="entry name" value="PTM1-like_N"/>
    <property type="match status" value="1"/>
</dbReference>
<keyword evidence="5 8" id="KW-1133">Transmembrane helix</keyword>
<dbReference type="PANTHER" id="PTHR21229:SF1">
    <property type="entry name" value="GH17801P"/>
    <property type="match status" value="1"/>
</dbReference>
<gene>
    <name evidence="12" type="ORF">CVT26_011242</name>
</gene>
<evidence type="ECO:0000256" key="4">
    <source>
        <dbReference type="ARBA" id="ARBA00022729"/>
    </source>
</evidence>
<feature type="transmembrane region" description="Helical" evidence="8">
    <location>
        <begin position="342"/>
        <end position="359"/>
    </location>
</feature>
<protein>
    <submittedName>
        <fullName evidence="12">Uncharacterized protein</fullName>
    </submittedName>
</protein>
<dbReference type="PANTHER" id="PTHR21229">
    <property type="entry name" value="LUNG SEVEN TRANSMEMBRANE RECEPTOR"/>
    <property type="match status" value="1"/>
</dbReference>
<proteinExistence type="inferred from homology"/>
<dbReference type="InterPro" id="IPR009637">
    <property type="entry name" value="GPR107/GPR108-like"/>
</dbReference>
<keyword evidence="6 8" id="KW-0472">Membrane</keyword>
<dbReference type="InterPro" id="IPR053937">
    <property type="entry name" value="GOST_TM"/>
</dbReference>
<evidence type="ECO:0000313" key="13">
    <source>
        <dbReference type="Proteomes" id="UP000284706"/>
    </source>
</evidence>
<reference evidence="12 13" key="1">
    <citation type="journal article" date="2018" name="Evol. Lett.">
        <title>Horizontal gene cluster transfer increased hallucinogenic mushroom diversity.</title>
        <authorList>
            <person name="Reynolds H.T."/>
            <person name="Vijayakumar V."/>
            <person name="Gluck-Thaler E."/>
            <person name="Korotkin H.B."/>
            <person name="Matheny P.B."/>
            <person name="Slot J.C."/>
        </authorList>
    </citation>
    <scope>NUCLEOTIDE SEQUENCE [LARGE SCALE GENOMIC DNA]</scope>
    <source>
        <strain evidence="12 13">SRW20</strain>
    </source>
</reference>
<evidence type="ECO:0000259" key="11">
    <source>
        <dbReference type="Pfam" id="PF21902"/>
    </source>
</evidence>
<evidence type="ECO:0000259" key="10">
    <source>
        <dbReference type="Pfam" id="PF06814"/>
    </source>
</evidence>
<feature type="transmembrane region" description="Helical" evidence="8">
    <location>
        <begin position="251"/>
        <end position="271"/>
    </location>
</feature>
<feature type="domain" description="PTM1-like N-terminal" evidence="11">
    <location>
        <begin position="40"/>
        <end position="121"/>
    </location>
</feature>
<feature type="region of interest" description="Disordered" evidence="7">
    <location>
        <begin position="536"/>
        <end position="609"/>
    </location>
</feature>
<feature type="chain" id="PRO_5019380089" evidence="9">
    <location>
        <begin position="29"/>
        <end position="609"/>
    </location>
</feature>
<comment type="subcellular location">
    <subcellularLocation>
        <location evidence="1">Membrane</location>
        <topology evidence="1">Multi-pass membrane protein</topology>
    </subcellularLocation>
</comment>
<feature type="transmembrane region" description="Helical" evidence="8">
    <location>
        <begin position="371"/>
        <end position="388"/>
    </location>
</feature>
<dbReference type="GO" id="GO:0005829">
    <property type="term" value="C:cytosol"/>
    <property type="evidence" value="ECO:0007669"/>
    <property type="project" value="GOC"/>
</dbReference>
<feature type="transmembrane region" description="Helical" evidence="8">
    <location>
        <begin position="319"/>
        <end position="336"/>
    </location>
</feature>
<dbReference type="EMBL" id="NHYE01005501">
    <property type="protein sequence ID" value="PPQ71463.1"/>
    <property type="molecule type" value="Genomic_DNA"/>
</dbReference>
<evidence type="ECO:0000256" key="5">
    <source>
        <dbReference type="ARBA" id="ARBA00022989"/>
    </source>
</evidence>
<feature type="region of interest" description="Disordered" evidence="7">
    <location>
        <begin position="143"/>
        <end position="175"/>
    </location>
</feature>
<evidence type="ECO:0000256" key="9">
    <source>
        <dbReference type="SAM" id="SignalP"/>
    </source>
</evidence>
<feature type="transmembrane region" description="Helical" evidence="8">
    <location>
        <begin position="483"/>
        <end position="505"/>
    </location>
</feature>
<comment type="similarity">
    <text evidence="2">Belongs to the LU7TM family.</text>
</comment>
<feature type="domain" description="GOST seven transmembrane" evidence="10">
    <location>
        <begin position="247"/>
        <end position="507"/>
    </location>
</feature>
<comment type="caution">
    <text evidence="12">The sequence shown here is derived from an EMBL/GenBank/DDBJ whole genome shotgun (WGS) entry which is preliminary data.</text>
</comment>
<evidence type="ECO:0000256" key="7">
    <source>
        <dbReference type="SAM" id="MobiDB-lite"/>
    </source>
</evidence>
<keyword evidence="3 8" id="KW-0812">Transmembrane</keyword>
<feature type="transmembrane region" description="Helical" evidence="8">
    <location>
        <begin position="444"/>
        <end position="463"/>
    </location>
</feature>
<feature type="compositionally biased region" description="Basic and acidic residues" evidence="7">
    <location>
        <begin position="590"/>
        <end position="609"/>
    </location>
</feature>